<dbReference type="InterPro" id="IPR000700">
    <property type="entry name" value="PAS-assoc_C"/>
</dbReference>
<sequence>MPPKPTKSSAKTRRKPADRGPARRNNQESGSSADKILPAALRAFFDEIGSSRPIHVIQRVRYPDGRLRYTYASESWAKLLGAGVVERILAQATADHSFVHQDDRGRLVAAIHSSAAQLTVLDTHVRLLNRDGGITWVRSFARPRKLADGTVVWDGIAIDITEHYLAMEAIDRAVDQTRSRDDGYVQELLVTAEGLLTKLGDVYALVGNTKAASNKAPPRSLRAADALRDLQALERSLRRLVEEGRGGAKGGAVHPVHALTARQREILQLVSQGHDNRAIAAQLGISEGTVKLHLSALFKRLGVRNRIQAARLMGASI</sequence>
<organism evidence="7 8">
    <name type="scientific">Rhodopseudomonas rhenobacensis</name>
    <dbReference type="NCBI Taxonomy" id="87461"/>
    <lineage>
        <taxon>Bacteria</taxon>
        <taxon>Pseudomonadati</taxon>
        <taxon>Pseudomonadota</taxon>
        <taxon>Alphaproteobacteria</taxon>
        <taxon>Hyphomicrobiales</taxon>
        <taxon>Nitrobacteraceae</taxon>
        <taxon>Rhodopseudomonas</taxon>
    </lineage>
</organism>
<dbReference type="PROSITE" id="PS50043">
    <property type="entry name" value="HTH_LUXR_2"/>
    <property type="match status" value="1"/>
</dbReference>
<feature type="domain" description="PAC" evidence="6">
    <location>
        <begin position="121"/>
        <end position="172"/>
    </location>
</feature>
<dbReference type="CDD" id="cd06170">
    <property type="entry name" value="LuxR_C_like"/>
    <property type="match status" value="1"/>
</dbReference>
<dbReference type="GO" id="GO:0006355">
    <property type="term" value="P:regulation of DNA-templated transcription"/>
    <property type="evidence" value="ECO:0007669"/>
    <property type="project" value="InterPro"/>
</dbReference>
<evidence type="ECO:0000256" key="1">
    <source>
        <dbReference type="ARBA" id="ARBA00023015"/>
    </source>
</evidence>
<dbReference type="EMBL" id="JACHIH010000017">
    <property type="protein sequence ID" value="MBB5048070.1"/>
    <property type="molecule type" value="Genomic_DNA"/>
</dbReference>
<dbReference type="AlphaFoldDB" id="A0A7W7Z4W7"/>
<dbReference type="PANTHER" id="PTHR44688:SF16">
    <property type="entry name" value="DNA-BINDING TRANSCRIPTIONAL ACTIVATOR DEVR_DOSR"/>
    <property type="match status" value="1"/>
</dbReference>
<comment type="caution">
    <text evidence="7">The sequence shown here is derived from an EMBL/GenBank/DDBJ whole genome shotgun (WGS) entry which is preliminary data.</text>
</comment>
<dbReference type="InterPro" id="IPR000014">
    <property type="entry name" value="PAS"/>
</dbReference>
<feature type="domain" description="HTH luxR-type" evidence="5">
    <location>
        <begin position="252"/>
        <end position="317"/>
    </location>
</feature>
<feature type="region of interest" description="Disordered" evidence="4">
    <location>
        <begin position="1"/>
        <end position="33"/>
    </location>
</feature>
<dbReference type="Proteomes" id="UP000542353">
    <property type="component" value="Unassembled WGS sequence"/>
</dbReference>
<evidence type="ECO:0000313" key="7">
    <source>
        <dbReference type="EMBL" id="MBB5048070.1"/>
    </source>
</evidence>
<dbReference type="Pfam" id="PF00196">
    <property type="entry name" value="GerE"/>
    <property type="match status" value="1"/>
</dbReference>
<dbReference type="GO" id="GO:0003677">
    <property type="term" value="F:DNA binding"/>
    <property type="evidence" value="ECO:0007669"/>
    <property type="project" value="UniProtKB-KW"/>
</dbReference>
<proteinExistence type="predicted"/>
<reference evidence="7 8" key="1">
    <citation type="submission" date="2020-08" db="EMBL/GenBank/DDBJ databases">
        <title>Genomic Encyclopedia of Type Strains, Phase IV (KMG-IV): sequencing the most valuable type-strain genomes for metagenomic binning, comparative biology and taxonomic classification.</title>
        <authorList>
            <person name="Goeker M."/>
        </authorList>
    </citation>
    <scope>NUCLEOTIDE SEQUENCE [LARGE SCALE GENOMIC DNA]</scope>
    <source>
        <strain evidence="7 8">DSM 12706</strain>
    </source>
</reference>
<dbReference type="Pfam" id="PF08447">
    <property type="entry name" value="PAS_3"/>
    <property type="match status" value="1"/>
</dbReference>
<dbReference type="SUPFAM" id="SSF46894">
    <property type="entry name" value="C-terminal effector domain of the bipartite response regulators"/>
    <property type="match status" value="1"/>
</dbReference>
<keyword evidence="2 7" id="KW-0238">DNA-binding</keyword>
<dbReference type="Gene3D" id="1.10.10.10">
    <property type="entry name" value="Winged helix-like DNA-binding domain superfamily/Winged helix DNA-binding domain"/>
    <property type="match status" value="1"/>
</dbReference>
<dbReference type="PROSITE" id="PS00622">
    <property type="entry name" value="HTH_LUXR_1"/>
    <property type="match status" value="1"/>
</dbReference>
<evidence type="ECO:0000256" key="4">
    <source>
        <dbReference type="SAM" id="MobiDB-lite"/>
    </source>
</evidence>
<evidence type="ECO:0000259" key="6">
    <source>
        <dbReference type="PROSITE" id="PS50113"/>
    </source>
</evidence>
<keyword evidence="1" id="KW-0805">Transcription regulation</keyword>
<evidence type="ECO:0000256" key="3">
    <source>
        <dbReference type="ARBA" id="ARBA00023163"/>
    </source>
</evidence>
<dbReference type="PANTHER" id="PTHR44688">
    <property type="entry name" value="DNA-BINDING TRANSCRIPTIONAL ACTIVATOR DEVR_DOSR"/>
    <property type="match status" value="1"/>
</dbReference>
<dbReference type="InterPro" id="IPR035965">
    <property type="entry name" value="PAS-like_dom_sf"/>
</dbReference>
<dbReference type="InterPro" id="IPR036388">
    <property type="entry name" value="WH-like_DNA-bd_sf"/>
</dbReference>
<dbReference type="RefSeq" id="WP_184258460.1">
    <property type="nucleotide sequence ID" value="NZ_JACHIH010000017.1"/>
</dbReference>
<dbReference type="SMART" id="SM00421">
    <property type="entry name" value="HTH_LUXR"/>
    <property type="match status" value="1"/>
</dbReference>
<keyword evidence="3" id="KW-0804">Transcription</keyword>
<keyword evidence="8" id="KW-1185">Reference proteome</keyword>
<name>A0A7W7Z4W7_9BRAD</name>
<dbReference type="PROSITE" id="PS50113">
    <property type="entry name" value="PAC"/>
    <property type="match status" value="1"/>
</dbReference>
<dbReference type="SUPFAM" id="SSF55785">
    <property type="entry name" value="PYP-like sensor domain (PAS domain)"/>
    <property type="match status" value="1"/>
</dbReference>
<evidence type="ECO:0000259" key="5">
    <source>
        <dbReference type="PROSITE" id="PS50043"/>
    </source>
</evidence>
<accession>A0A7W7Z4W7</accession>
<dbReference type="InterPro" id="IPR013655">
    <property type="entry name" value="PAS_fold_3"/>
</dbReference>
<dbReference type="CDD" id="cd00130">
    <property type="entry name" value="PAS"/>
    <property type="match status" value="1"/>
</dbReference>
<protein>
    <submittedName>
        <fullName evidence="7">DNA-binding NarL/FixJ family response regulator</fullName>
    </submittedName>
</protein>
<dbReference type="InterPro" id="IPR016032">
    <property type="entry name" value="Sig_transdc_resp-reg_C-effctor"/>
</dbReference>
<dbReference type="InterPro" id="IPR000792">
    <property type="entry name" value="Tscrpt_reg_LuxR_C"/>
</dbReference>
<dbReference type="PRINTS" id="PR00038">
    <property type="entry name" value="HTHLUXR"/>
</dbReference>
<evidence type="ECO:0000256" key="2">
    <source>
        <dbReference type="ARBA" id="ARBA00023125"/>
    </source>
</evidence>
<dbReference type="Gene3D" id="3.30.450.20">
    <property type="entry name" value="PAS domain"/>
    <property type="match status" value="1"/>
</dbReference>
<evidence type="ECO:0000313" key="8">
    <source>
        <dbReference type="Proteomes" id="UP000542353"/>
    </source>
</evidence>
<gene>
    <name evidence="7" type="ORF">HNR60_002831</name>
</gene>